<dbReference type="Pfam" id="PF08031">
    <property type="entry name" value="BBE"/>
    <property type="match status" value="1"/>
</dbReference>
<gene>
    <name evidence="8" type="primary">20341623</name>
    <name evidence="7" type="ORF">GGTG_01165</name>
</gene>
<keyword evidence="2" id="KW-0285">Flavoprotein</keyword>
<sequence length="443" mass="48129">MKSFTLLASAALTALASLPLATGASIPSYLEMHHTSRRELSHAQVQAELGPLLSRNATIIGPGGPGTIVKLANALGIPFMVKSRGHAPTDTVGRFRGIQIDMSKLQRITIQPGGGSNTTETAWFQGGTYDNDNLVNLNVVLANGSATRVNATSHPDLWWGMQGAGHNFGIVTSFQSKIYPKKVDTWHYHSYIFTQDKLESLFEALNVLHGHGDGSTPALMTANFGMFQTVPSISQAEPAITWVFGYAGPAAEAEALLEPYNRLGPAAQESGDMPYPQVAPAMGSGMDQPICEPGHAHVQSTPPFDAYNVTAERELYGLLARTFARHPQLAAGAFAPARGVLDRGRGRGGPGRLLMLFETRLPLSDATPENLRLARELVREAREVWNAGAPGLKPASYVNYANGDEPLEPMYGYEPWRLQRLRALKRQYDPHGRFSYYNPIPSQ</sequence>
<evidence type="ECO:0000256" key="3">
    <source>
        <dbReference type="ARBA" id="ARBA00022827"/>
    </source>
</evidence>
<accession>J3NIT1</accession>
<reference evidence="8" key="5">
    <citation type="submission" date="2018-04" db="UniProtKB">
        <authorList>
            <consortium name="EnsemblFungi"/>
        </authorList>
    </citation>
    <scope>IDENTIFICATION</scope>
    <source>
        <strain evidence="8">R3-111a-1</strain>
    </source>
</reference>
<keyword evidence="4" id="KW-0560">Oxidoreductase</keyword>
<evidence type="ECO:0000256" key="2">
    <source>
        <dbReference type="ARBA" id="ARBA00022630"/>
    </source>
</evidence>
<feature type="chain" id="PRO_5015094137" description="Berberine/berberine-like domain-containing protein" evidence="5">
    <location>
        <begin position="24"/>
        <end position="443"/>
    </location>
</feature>
<dbReference type="InterPro" id="IPR012951">
    <property type="entry name" value="BBE"/>
</dbReference>
<evidence type="ECO:0000256" key="4">
    <source>
        <dbReference type="ARBA" id="ARBA00023002"/>
    </source>
</evidence>
<dbReference type="EMBL" id="GL385395">
    <property type="protein sequence ID" value="EJT81181.1"/>
    <property type="molecule type" value="Genomic_DNA"/>
</dbReference>
<proteinExistence type="inferred from homology"/>
<dbReference type="GeneID" id="20341623"/>
<evidence type="ECO:0000256" key="5">
    <source>
        <dbReference type="SAM" id="SignalP"/>
    </source>
</evidence>
<dbReference type="AlphaFoldDB" id="J3NIT1"/>
<keyword evidence="9" id="KW-1185">Reference proteome</keyword>
<feature type="signal peptide" evidence="5">
    <location>
        <begin position="1"/>
        <end position="23"/>
    </location>
</feature>
<reference evidence="8" key="4">
    <citation type="journal article" date="2015" name="G3 (Bethesda)">
        <title>Genome sequences of three phytopathogenic species of the Magnaporthaceae family of fungi.</title>
        <authorList>
            <person name="Okagaki L.H."/>
            <person name="Nunes C.C."/>
            <person name="Sailsbery J."/>
            <person name="Clay B."/>
            <person name="Brown D."/>
            <person name="John T."/>
            <person name="Oh Y."/>
            <person name="Young N."/>
            <person name="Fitzgerald M."/>
            <person name="Haas B.J."/>
            <person name="Zeng Q."/>
            <person name="Young S."/>
            <person name="Adiconis X."/>
            <person name="Fan L."/>
            <person name="Levin J.Z."/>
            <person name="Mitchell T.K."/>
            <person name="Okubara P.A."/>
            <person name="Farman M.L."/>
            <person name="Kohn L.M."/>
            <person name="Birren B."/>
            <person name="Ma L.-J."/>
            <person name="Dean R.A."/>
        </authorList>
    </citation>
    <scope>NUCLEOTIDE SEQUENCE</scope>
    <source>
        <strain evidence="8">R3-111a-1</strain>
    </source>
</reference>
<dbReference type="GO" id="GO:0016491">
    <property type="term" value="F:oxidoreductase activity"/>
    <property type="evidence" value="ECO:0007669"/>
    <property type="project" value="UniProtKB-KW"/>
</dbReference>
<comment type="similarity">
    <text evidence="1">Belongs to the oxygen-dependent FAD-linked oxidoreductase family.</text>
</comment>
<dbReference type="VEuPathDB" id="FungiDB:GGTG_01165"/>
<reference evidence="9" key="1">
    <citation type="submission" date="2010-07" db="EMBL/GenBank/DDBJ databases">
        <title>The genome sequence of Gaeumannomyces graminis var. tritici strain R3-111a-1.</title>
        <authorList>
            <consortium name="The Broad Institute Genome Sequencing Platform"/>
            <person name="Ma L.-J."/>
            <person name="Dead R."/>
            <person name="Young S."/>
            <person name="Zeng Q."/>
            <person name="Koehrsen M."/>
            <person name="Alvarado L."/>
            <person name="Berlin A."/>
            <person name="Chapman S.B."/>
            <person name="Chen Z."/>
            <person name="Freedman E."/>
            <person name="Gellesch M."/>
            <person name="Goldberg J."/>
            <person name="Griggs A."/>
            <person name="Gujja S."/>
            <person name="Heilman E.R."/>
            <person name="Heiman D."/>
            <person name="Hepburn T."/>
            <person name="Howarth C."/>
            <person name="Jen D."/>
            <person name="Larson L."/>
            <person name="Mehta T."/>
            <person name="Neiman D."/>
            <person name="Pearson M."/>
            <person name="Roberts A."/>
            <person name="Saif S."/>
            <person name="Shea T."/>
            <person name="Shenoy N."/>
            <person name="Sisk P."/>
            <person name="Stolte C."/>
            <person name="Sykes S."/>
            <person name="Walk T."/>
            <person name="White J."/>
            <person name="Yandava C."/>
            <person name="Haas B."/>
            <person name="Nusbaum C."/>
            <person name="Birren B."/>
        </authorList>
    </citation>
    <scope>NUCLEOTIDE SEQUENCE [LARGE SCALE GENOMIC DNA]</scope>
    <source>
        <strain evidence="9">R3-111a-1</strain>
    </source>
</reference>
<dbReference type="OrthoDB" id="9996127at2759"/>
<dbReference type="EnsemblFungi" id="EJT81181">
    <property type="protein sequence ID" value="EJT81181"/>
    <property type="gene ID" value="GGTG_01165"/>
</dbReference>
<name>J3NIT1_GAET3</name>
<feature type="domain" description="Berberine/berberine-like" evidence="6">
    <location>
        <begin position="396"/>
        <end position="441"/>
    </location>
</feature>
<dbReference type="InterPro" id="IPR036318">
    <property type="entry name" value="FAD-bd_PCMH-like_sf"/>
</dbReference>
<dbReference type="Gene3D" id="3.40.462.20">
    <property type="match status" value="1"/>
</dbReference>
<dbReference type="GO" id="GO:0050660">
    <property type="term" value="F:flavin adenine dinucleotide binding"/>
    <property type="evidence" value="ECO:0007669"/>
    <property type="project" value="InterPro"/>
</dbReference>
<reference evidence="7" key="2">
    <citation type="submission" date="2010-07" db="EMBL/GenBank/DDBJ databases">
        <authorList>
            <consortium name="The Broad Institute Genome Sequencing Platform"/>
            <consortium name="Broad Institute Genome Sequencing Center for Infectious Disease"/>
            <person name="Ma L.-J."/>
            <person name="Dead R."/>
            <person name="Young S."/>
            <person name="Zeng Q."/>
            <person name="Koehrsen M."/>
            <person name="Alvarado L."/>
            <person name="Berlin A."/>
            <person name="Chapman S.B."/>
            <person name="Chen Z."/>
            <person name="Freedman E."/>
            <person name="Gellesch M."/>
            <person name="Goldberg J."/>
            <person name="Griggs A."/>
            <person name="Gujja S."/>
            <person name="Heilman E.R."/>
            <person name="Heiman D."/>
            <person name="Hepburn T."/>
            <person name="Howarth C."/>
            <person name="Jen D."/>
            <person name="Larson L."/>
            <person name="Mehta T."/>
            <person name="Neiman D."/>
            <person name="Pearson M."/>
            <person name="Roberts A."/>
            <person name="Saif S."/>
            <person name="Shea T."/>
            <person name="Shenoy N."/>
            <person name="Sisk P."/>
            <person name="Stolte C."/>
            <person name="Sykes S."/>
            <person name="Walk T."/>
            <person name="White J."/>
            <person name="Yandava C."/>
            <person name="Haas B."/>
            <person name="Nusbaum C."/>
            <person name="Birren B."/>
        </authorList>
    </citation>
    <scope>NUCLEOTIDE SEQUENCE</scope>
    <source>
        <strain evidence="7">R3-111a-1</strain>
    </source>
</reference>
<evidence type="ECO:0000259" key="6">
    <source>
        <dbReference type="Pfam" id="PF08031"/>
    </source>
</evidence>
<dbReference type="STRING" id="644352.J3NIT1"/>
<dbReference type="RefSeq" id="XP_009217190.1">
    <property type="nucleotide sequence ID" value="XM_009218926.1"/>
</dbReference>
<evidence type="ECO:0000313" key="7">
    <source>
        <dbReference type="EMBL" id="EJT81181.1"/>
    </source>
</evidence>
<evidence type="ECO:0000313" key="8">
    <source>
        <dbReference type="EnsemblFungi" id="EJT81181"/>
    </source>
</evidence>
<evidence type="ECO:0000256" key="1">
    <source>
        <dbReference type="ARBA" id="ARBA00005466"/>
    </source>
</evidence>
<dbReference type="PANTHER" id="PTHR42973:SF8">
    <property type="entry name" value="FAD-BINDING PCMH-TYPE DOMAIN-CONTAINING PROTEIN"/>
    <property type="match status" value="1"/>
</dbReference>
<dbReference type="Gene3D" id="3.30.465.10">
    <property type="match status" value="2"/>
</dbReference>
<organism evidence="7">
    <name type="scientific">Gaeumannomyces tritici (strain R3-111a-1)</name>
    <name type="common">Wheat and barley take-all root rot fungus</name>
    <name type="synonym">Gaeumannomyces graminis var. tritici</name>
    <dbReference type="NCBI Taxonomy" id="644352"/>
    <lineage>
        <taxon>Eukaryota</taxon>
        <taxon>Fungi</taxon>
        <taxon>Dikarya</taxon>
        <taxon>Ascomycota</taxon>
        <taxon>Pezizomycotina</taxon>
        <taxon>Sordariomycetes</taxon>
        <taxon>Sordariomycetidae</taxon>
        <taxon>Magnaporthales</taxon>
        <taxon>Magnaporthaceae</taxon>
        <taxon>Gaeumannomyces</taxon>
    </lineage>
</organism>
<dbReference type="PANTHER" id="PTHR42973">
    <property type="entry name" value="BINDING OXIDOREDUCTASE, PUTATIVE (AFU_ORTHOLOGUE AFUA_1G17690)-RELATED"/>
    <property type="match status" value="1"/>
</dbReference>
<reference evidence="7" key="3">
    <citation type="submission" date="2010-09" db="EMBL/GenBank/DDBJ databases">
        <title>Annotation of Gaeumannomyces graminis var. tritici R3-111a-1.</title>
        <authorList>
            <consortium name="The Broad Institute Genome Sequencing Platform"/>
            <person name="Ma L.-J."/>
            <person name="Dead R."/>
            <person name="Young S.K."/>
            <person name="Zeng Q."/>
            <person name="Gargeya S."/>
            <person name="Fitzgerald M."/>
            <person name="Haas B."/>
            <person name="Abouelleil A."/>
            <person name="Alvarado L."/>
            <person name="Arachchi H.M."/>
            <person name="Berlin A."/>
            <person name="Brown A."/>
            <person name="Chapman S.B."/>
            <person name="Chen Z."/>
            <person name="Dunbar C."/>
            <person name="Freedman E."/>
            <person name="Gearin G."/>
            <person name="Gellesch M."/>
            <person name="Goldberg J."/>
            <person name="Griggs A."/>
            <person name="Gujja S."/>
            <person name="Heiman D."/>
            <person name="Howarth C."/>
            <person name="Larson L."/>
            <person name="Lui A."/>
            <person name="MacDonald P.J.P."/>
            <person name="Mehta T."/>
            <person name="Montmayeur A."/>
            <person name="Murphy C."/>
            <person name="Neiman D."/>
            <person name="Pearson M."/>
            <person name="Priest M."/>
            <person name="Roberts A."/>
            <person name="Saif S."/>
            <person name="Shea T."/>
            <person name="Shenoy N."/>
            <person name="Sisk P."/>
            <person name="Stolte C."/>
            <person name="Sykes S."/>
            <person name="Yandava C."/>
            <person name="Wortman J."/>
            <person name="Nusbaum C."/>
            <person name="Birren B."/>
        </authorList>
    </citation>
    <scope>NUCLEOTIDE SEQUENCE</scope>
    <source>
        <strain evidence="7">R3-111a-1</strain>
    </source>
</reference>
<evidence type="ECO:0000313" key="9">
    <source>
        <dbReference type="Proteomes" id="UP000006039"/>
    </source>
</evidence>
<dbReference type="InterPro" id="IPR050416">
    <property type="entry name" value="FAD-linked_Oxidoreductase"/>
</dbReference>
<dbReference type="InterPro" id="IPR016169">
    <property type="entry name" value="FAD-bd_PCMH_sub2"/>
</dbReference>
<dbReference type="Proteomes" id="UP000006039">
    <property type="component" value="Unassembled WGS sequence"/>
</dbReference>
<keyword evidence="5" id="KW-0732">Signal</keyword>
<dbReference type="HOGENOM" id="CLU_018354_0_0_1"/>
<dbReference type="SUPFAM" id="SSF56176">
    <property type="entry name" value="FAD-binding/transporter-associated domain-like"/>
    <property type="match status" value="1"/>
</dbReference>
<keyword evidence="3" id="KW-0274">FAD</keyword>
<protein>
    <recommendedName>
        <fullName evidence="6">Berberine/berberine-like domain-containing protein</fullName>
    </recommendedName>
</protein>
<dbReference type="eggNOG" id="ENOG502SJ3M">
    <property type="taxonomic scope" value="Eukaryota"/>
</dbReference>